<dbReference type="SMART" id="SM00387">
    <property type="entry name" value="HATPase_c"/>
    <property type="match status" value="1"/>
</dbReference>
<keyword evidence="4" id="KW-0808">Transferase</keyword>
<reference evidence="8" key="1">
    <citation type="submission" date="2021-06" db="EMBL/GenBank/DDBJ databases">
        <title>Complete genome sequence of Nocardioides sp. G188.</title>
        <authorList>
            <person name="Im W.-T."/>
        </authorList>
    </citation>
    <scope>NUCLEOTIDE SEQUENCE</scope>
    <source>
        <strain evidence="8">G188</strain>
    </source>
</reference>
<keyword evidence="9" id="KW-1185">Reference proteome</keyword>
<dbReference type="KEGG" id="nps:KRR39_04360"/>
<sequence>MVWHVRHRQSAMDALAAVVDRERVRTQMRERLSRITSHEMRTPLTIAIGFTDHLLVGESDPGRREDLEVVRDELGRLTRGSERLLRMMHLQDQTDTAVHDLDSLLRQTTNRWSTVTDRSWTVQASAGLLRCSEERLRACLDTLIENAVRYTEPGDRIRVVGIRTGDEVLVGVADSGPGLHPRIAGWINRGEAAPGEPEASVADARSQTGLGLGLVHEVAKSRGGRVVAGRSAEGGALLLVVLDAEHEPAAEAAGAVRVPAGPEPVPLVAGRPLAGAGPRIGLRRTVGS</sequence>
<dbReference type="InterPro" id="IPR050980">
    <property type="entry name" value="2C_sensor_his_kinase"/>
</dbReference>
<evidence type="ECO:0000256" key="6">
    <source>
        <dbReference type="ARBA" id="ARBA00023012"/>
    </source>
</evidence>
<dbReference type="AlphaFoldDB" id="A0A975T005"/>
<dbReference type="GO" id="GO:0005886">
    <property type="term" value="C:plasma membrane"/>
    <property type="evidence" value="ECO:0007669"/>
    <property type="project" value="UniProtKB-SubCell"/>
</dbReference>
<dbReference type="InterPro" id="IPR003661">
    <property type="entry name" value="HisK_dim/P_dom"/>
</dbReference>
<dbReference type="RefSeq" id="WP_216940908.1">
    <property type="nucleotide sequence ID" value="NZ_CP077062.1"/>
</dbReference>
<dbReference type="Pfam" id="PF02518">
    <property type="entry name" value="HATPase_c"/>
    <property type="match status" value="1"/>
</dbReference>
<dbReference type="CDD" id="cd00082">
    <property type="entry name" value="HisKA"/>
    <property type="match status" value="1"/>
</dbReference>
<keyword evidence="6" id="KW-0902">Two-component regulatory system</keyword>
<evidence type="ECO:0000256" key="3">
    <source>
        <dbReference type="ARBA" id="ARBA00022553"/>
    </source>
</evidence>
<accession>A0A975T005</accession>
<evidence type="ECO:0000256" key="2">
    <source>
        <dbReference type="ARBA" id="ARBA00012438"/>
    </source>
</evidence>
<dbReference type="Pfam" id="PF00512">
    <property type="entry name" value="HisKA"/>
    <property type="match status" value="1"/>
</dbReference>
<dbReference type="InterPro" id="IPR003594">
    <property type="entry name" value="HATPase_dom"/>
</dbReference>
<evidence type="ECO:0000256" key="4">
    <source>
        <dbReference type="ARBA" id="ARBA00022679"/>
    </source>
</evidence>
<evidence type="ECO:0000313" key="9">
    <source>
        <dbReference type="Proteomes" id="UP000683575"/>
    </source>
</evidence>
<evidence type="ECO:0000313" key="8">
    <source>
        <dbReference type="EMBL" id="QWZ09062.1"/>
    </source>
</evidence>
<dbReference type="GO" id="GO:0000155">
    <property type="term" value="F:phosphorelay sensor kinase activity"/>
    <property type="evidence" value="ECO:0007669"/>
    <property type="project" value="InterPro"/>
</dbReference>
<dbReference type="SMART" id="SM00388">
    <property type="entry name" value="HisKA"/>
    <property type="match status" value="1"/>
</dbReference>
<evidence type="ECO:0000259" key="7">
    <source>
        <dbReference type="PROSITE" id="PS50109"/>
    </source>
</evidence>
<proteinExistence type="predicted"/>
<dbReference type="PANTHER" id="PTHR44936">
    <property type="entry name" value="SENSOR PROTEIN CREC"/>
    <property type="match status" value="1"/>
</dbReference>
<dbReference type="PANTHER" id="PTHR44936:SF9">
    <property type="entry name" value="SENSOR PROTEIN CREC"/>
    <property type="match status" value="1"/>
</dbReference>
<dbReference type="InterPro" id="IPR005467">
    <property type="entry name" value="His_kinase_dom"/>
</dbReference>
<protein>
    <recommendedName>
        <fullName evidence="2">histidine kinase</fullName>
        <ecNumber evidence="2">2.7.13.3</ecNumber>
    </recommendedName>
</protein>
<organism evidence="8 9">
    <name type="scientific">Nocardioides panacis</name>
    <dbReference type="NCBI Taxonomy" id="2849501"/>
    <lineage>
        <taxon>Bacteria</taxon>
        <taxon>Bacillati</taxon>
        <taxon>Actinomycetota</taxon>
        <taxon>Actinomycetes</taxon>
        <taxon>Propionibacteriales</taxon>
        <taxon>Nocardioidaceae</taxon>
        <taxon>Nocardioides</taxon>
    </lineage>
</organism>
<feature type="domain" description="Histidine kinase" evidence="7">
    <location>
        <begin position="35"/>
        <end position="246"/>
    </location>
</feature>
<comment type="catalytic activity">
    <reaction evidence="1">
        <text>ATP + protein L-histidine = ADP + protein N-phospho-L-histidine.</text>
        <dbReference type="EC" id="2.7.13.3"/>
    </reaction>
</comment>
<evidence type="ECO:0000256" key="1">
    <source>
        <dbReference type="ARBA" id="ARBA00000085"/>
    </source>
</evidence>
<keyword evidence="5 8" id="KW-0418">Kinase</keyword>
<gene>
    <name evidence="8" type="ORF">KRR39_04360</name>
</gene>
<evidence type="ECO:0000256" key="5">
    <source>
        <dbReference type="ARBA" id="ARBA00022777"/>
    </source>
</evidence>
<dbReference type="EMBL" id="CP077062">
    <property type="protein sequence ID" value="QWZ09062.1"/>
    <property type="molecule type" value="Genomic_DNA"/>
</dbReference>
<name>A0A975T005_9ACTN</name>
<dbReference type="Proteomes" id="UP000683575">
    <property type="component" value="Chromosome"/>
</dbReference>
<dbReference type="EC" id="2.7.13.3" evidence="2"/>
<keyword evidence="3" id="KW-0597">Phosphoprotein</keyword>
<dbReference type="PROSITE" id="PS50109">
    <property type="entry name" value="HIS_KIN"/>
    <property type="match status" value="1"/>
</dbReference>